<evidence type="ECO:0000256" key="4">
    <source>
        <dbReference type="PROSITE-ProRule" id="PRU00176"/>
    </source>
</evidence>
<dbReference type="AlphaFoldDB" id="A0A9D4KVL7"/>
<evidence type="ECO:0000256" key="2">
    <source>
        <dbReference type="ARBA" id="ARBA00022884"/>
    </source>
</evidence>
<evidence type="ECO:0000256" key="5">
    <source>
        <dbReference type="SAM" id="MobiDB-lite"/>
    </source>
</evidence>
<evidence type="ECO:0000256" key="3">
    <source>
        <dbReference type="ARBA" id="ARBA00023242"/>
    </source>
</evidence>
<name>A0A9D4KVL7_DREPO</name>
<reference evidence="7" key="1">
    <citation type="journal article" date="2019" name="bioRxiv">
        <title>The Genome of the Zebra Mussel, Dreissena polymorpha: A Resource for Invasive Species Research.</title>
        <authorList>
            <person name="McCartney M.A."/>
            <person name="Auch B."/>
            <person name="Kono T."/>
            <person name="Mallez S."/>
            <person name="Zhang Y."/>
            <person name="Obille A."/>
            <person name="Becker A."/>
            <person name="Abrahante J.E."/>
            <person name="Garbe J."/>
            <person name="Badalamenti J.P."/>
            <person name="Herman A."/>
            <person name="Mangelson H."/>
            <person name="Liachko I."/>
            <person name="Sullivan S."/>
            <person name="Sone E.D."/>
            <person name="Koren S."/>
            <person name="Silverstein K.A.T."/>
            <person name="Beckman K.B."/>
            <person name="Gohl D.M."/>
        </authorList>
    </citation>
    <scope>NUCLEOTIDE SEQUENCE</scope>
    <source>
        <strain evidence="7">Duluth1</strain>
        <tissue evidence="7">Whole animal</tissue>
    </source>
</reference>
<dbReference type="CDD" id="cd12337">
    <property type="entry name" value="RRM1_SRSF4_like"/>
    <property type="match status" value="1"/>
</dbReference>
<dbReference type="InterPro" id="IPR035979">
    <property type="entry name" value="RBD_domain_sf"/>
</dbReference>
<organism evidence="7 8">
    <name type="scientific">Dreissena polymorpha</name>
    <name type="common">Zebra mussel</name>
    <name type="synonym">Mytilus polymorpha</name>
    <dbReference type="NCBI Taxonomy" id="45954"/>
    <lineage>
        <taxon>Eukaryota</taxon>
        <taxon>Metazoa</taxon>
        <taxon>Spiralia</taxon>
        <taxon>Lophotrochozoa</taxon>
        <taxon>Mollusca</taxon>
        <taxon>Bivalvia</taxon>
        <taxon>Autobranchia</taxon>
        <taxon>Heteroconchia</taxon>
        <taxon>Euheterodonta</taxon>
        <taxon>Imparidentia</taxon>
        <taxon>Neoheterodontei</taxon>
        <taxon>Myida</taxon>
        <taxon>Dreissenoidea</taxon>
        <taxon>Dreissenidae</taxon>
        <taxon>Dreissena</taxon>
    </lineage>
</organism>
<dbReference type="PROSITE" id="PS50102">
    <property type="entry name" value="RRM"/>
    <property type="match status" value="1"/>
</dbReference>
<reference evidence="7" key="2">
    <citation type="submission" date="2020-11" db="EMBL/GenBank/DDBJ databases">
        <authorList>
            <person name="McCartney M.A."/>
            <person name="Auch B."/>
            <person name="Kono T."/>
            <person name="Mallez S."/>
            <person name="Becker A."/>
            <person name="Gohl D.M."/>
            <person name="Silverstein K.A.T."/>
            <person name="Koren S."/>
            <person name="Bechman K.B."/>
            <person name="Herman A."/>
            <person name="Abrahante J.E."/>
            <person name="Garbe J."/>
        </authorList>
    </citation>
    <scope>NUCLEOTIDE SEQUENCE</scope>
    <source>
        <strain evidence="7">Duluth1</strain>
        <tissue evidence="7">Whole animal</tissue>
    </source>
</reference>
<keyword evidence="2 4" id="KW-0694">RNA-binding</keyword>
<dbReference type="EMBL" id="JAIWYP010000003">
    <property type="protein sequence ID" value="KAH3846483.1"/>
    <property type="molecule type" value="Genomic_DNA"/>
</dbReference>
<dbReference type="PANTHER" id="PTHR48038:SF3">
    <property type="entry name" value="SPLICING FACTOR, ARGININE_SERINE-RICH 1-RELATED"/>
    <property type="match status" value="1"/>
</dbReference>
<dbReference type="PANTHER" id="PTHR48038">
    <property type="entry name" value="RIBONUCLEOPROTEIN RB97D"/>
    <property type="match status" value="1"/>
</dbReference>
<sequence>MGTRVYVGHVSNNARERDVEKFFKGYGKIRDIMLKNGYCFVEFDDDRDADDAVYELNGKELCGERVSIEHARGTRRDAGGYRGGNGGGYGGGRSMRRDPSWPNKYGAPIRTDYRIIVENLSSRASWQ</sequence>
<feature type="domain" description="RRM" evidence="6">
    <location>
        <begin position="3"/>
        <end position="73"/>
    </location>
</feature>
<comment type="caution">
    <text evidence="7">The sequence shown here is derived from an EMBL/GenBank/DDBJ whole genome shotgun (WGS) entry which is preliminary data.</text>
</comment>
<dbReference type="FunFam" id="3.30.70.330:FF:000420">
    <property type="entry name" value="serine-arginine protein 55 isoform X1"/>
    <property type="match status" value="1"/>
</dbReference>
<dbReference type="SMART" id="SM00360">
    <property type="entry name" value="RRM"/>
    <property type="match status" value="1"/>
</dbReference>
<feature type="region of interest" description="Disordered" evidence="5">
    <location>
        <begin position="73"/>
        <end position="103"/>
    </location>
</feature>
<dbReference type="Gene3D" id="3.30.70.330">
    <property type="match status" value="1"/>
</dbReference>
<comment type="subcellular location">
    <subcellularLocation>
        <location evidence="1">Nucleus</location>
    </subcellularLocation>
</comment>
<keyword evidence="8" id="KW-1185">Reference proteome</keyword>
<keyword evidence="3" id="KW-0539">Nucleus</keyword>
<gene>
    <name evidence="7" type="ORF">DPMN_088784</name>
</gene>
<protein>
    <recommendedName>
        <fullName evidence="6">RRM domain-containing protein</fullName>
    </recommendedName>
</protein>
<dbReference type="InterPro" id="IPR000504">
    <property type="entry name" value="RRM_dom"/>
</dbReference>
<proteinExistence type="predicted"/>
<evidence type="ECO:0000313" key="8">
    <source>
        <dbReference type="Proteomes" id="UP000828390"/>
    </source>
</evidence>
<evidence type="ECO:0000313" key="7">
    <source>
        <dbReference type="EMBL" id="KAH3846483.1"/>
    </source>
</evidence>
<evidence type="ECO:0000259" key="6">
    <source>
        <dbReference type="PROSITE" id="PS50102"/>
    </source>
</evidence>
<feature type="compositionally biased region" description="Gly residues" evidence="5">
    <location>
        <begin position="80"/>
        <end position="93"/>
    </location>
</feature>
<dbReference type="InterPro" id="IPR012677">
    <property type="entry name" value="Nucleotide-bd_a/b_plait_sf"/>
</dbReference>
<dbReference type="SUPFAM" id="SSF54928">
    <property type="entry name" value="RNA-binding domain, RBD"/>
    <property type="match status" value="1"/>
</dbReference>
<dbReference type="Pfam" id="PF00076">
    <property type="entry name" value="RRM_1"/>
    <property type="match status" value="1"/>
</dbReference>
<accession>A0A9D4KVL7</accession>
<dbReference type="GO" id="GO:0003723">
    <property type="term" value="F:RNA binding"/>
    <property type="evidence" value="ECO:0007669"/>
    <property type="project" value="UniProtKB-UniRule"/>
</dbReference>
<dbReference type="GO" id="GO:0005634">
    <property type="term" value="C:nucleus"/>
    <property type="evidence" value="ECO:0007669"/>
    <property type="project" value="UniProtKB-SubCell"/>
</dbReference>
<dbReference type="Proteomes" id="UP000828390">
    <property type="component" value="Unassembled WGS sequence"/>
</dbReference>
<evidence type="ECO:0000256" key="1">
    <source>
        <dbReference type="ARBA" id="ARBA00004123"/>
    </source>
</evidence>